<protein>
    <recommendedName>
        <fullName evidence="3">PDZ domain-containing protein</fullName>
    </recommendedName>
</protein>
<accession>A0A1H9RUQ3</accession>
<gene>
    <name evidence="1" type="ORF">SAMN05216188_11561</name>
</gene>
<dbReference type="Gene3D" id="2.30.42.10">
    <property type="match status" value="1"/>
</dbReference>
<evidence type="ECO:0000313" key="1">
    <source>
        <dbReference type="EMBL" id="SER76288.1"/>
    </source>
</evidence>
<organism evidence="1 2">
    <name type="scientific">Lentzea xinjiangensis</name>
    <dbReference type="NCBI Taxonomy" id="402600"/>
    <lineage>
        <taxon>Bacteria</taxon>
        <taxon>Bacillati</taxon>
        <taxon>Actinomycetota</taxon>
        <taxon>Actinomycetes</taxon>
        <taxon>Pseudonocardiales</taxon>
        <taxon>Pseudonocardiaceae</taxon>
        <taxon>Lentzea</taxon>
    </lineage>
</organism>
<dbReference type="EMBL" id="FOFR01000015">
    <property type="protein sequence ID" value="SER76288.1"/>
    <property type="molecule type" value="Genomic_DNA"/>
</dbReference>
<sequence length="94" mass="9916">MNNEQARRTAVAVIAVIAAVALVVALVAGCTPGTGVDDRPKSAPLVQFHETQVSTVEDLLGALRPTEPGQQVTMTVVRTGQRHELEATTAARTR</sequence>
<dbReference type="PROSITE" id="PS51257">
    <property type="entry name" value="PROKAR_LIPOPROTEIN"/>
    <property type="match status" value="1"/>
</dbReference>
<proteinExistence type="predicted"/>
<dbReference type="InterPro" id="IPR036034">
    <property type="entry name" value="PDZ_sf"/>
</dbReference>
<dbReference type="AlphaFoldDB" id="A0A1H9RUQ3"/>
<dbReference type="Proteomes" id="UP000199352">
    <property type="component" value="Unassembled WGS sequence"/>
</dbReference>
<evidence type="ECO:0000313" key="2">
    <source>
        <dbReference type="Proteomes" id="UP000199352"/>
    </source>
</evidence>
<keyword evidence="2" id="KW-1185">Reference proteome</keyword>
<name>A0A1H9RUQ3_9PSEU</name>
<dbReference type="STRING" id="402600.SAMN05216188_11561"/>
<evidence type="ECO:0008006" key="3">
    <source>
        <dbReference type="Google" id="ProtNLM"/>
    </source>
</evidence>
<dbReference type="SUPFAM" id="SSF50156">
    <property type="entry name" value="PDZ domain-like"/>
    <property type="match status" value="1"/>
</dbReference>
<dbReference type="RefSeq" id="WP_143116270.1">
    <property type="nucleotide sequence ID" value="NZ_FOFR01000015.1"/>
</dbReference>
<reference evidence="2" key="1">
    <citation type="submission" date="2016-10" db="EMBL/GenBank/DDBJ databases">
        <authorList>
            <person name="Varghese N."/>
            <person name="Submissions S."/>
        </authorList>
    </citation>
    <scope>NUCLEOTIDE SEQUENCE [LARGE SCALE GENOMIC DNA]</scope>
    <source>
        <strain evidence="2">CGMCC 4.3525</strain>
    </source>
</reference>